<keyword evidence="3" id="KW-1185">Reference proteome</keyword>
<reference evidence="2 3" key="1">
    <citation type="submission" date="2016-10" db="EMBL/GenBank/DDBJ databases">
        <authorList>
            <person name="de Groot N.N."/>
        </authorList>
    </citation>
    <scope>NUCLEOTIDE SEQUENCE [LARGE SCALE GENOMIC DNA]</scope>
    <source>
        <strain evidence="2 3">JCM 19513</strain>
    </source>
</reference>
<dbReference type="EMBL" id="FOAS01000041">
    <property type="protein sequence ID" value="SEL85343.1"/>
    <property type="molecule type" value="Genomic_DNA"/>
</dbReference>
<dbReference type="Proteomes" id="UP000185766">
    <property type="component" value="Unassembled WGS sequence"/>
</dbReference>
<gene>
    <name evidence="2" type="ORF">SAMN05216214_1412</name>
</gene>
<evidence type="ECO:0000313" key="3">
    <source>
        <dbReference type="Proteomes" id="UP000185766"/>
    </source>
</evidence>
<proteinExistence type="predicted"/>
<feature type="transmembrane region" description="Helical" evidence="1">
    <location>
        <begin position="78"/>
        <end position="97"/>
    </location>
</feature>
<protein>
    <submittedName>
        <fullName evidence="2">Uncharacterized protein</fullName>
    </submittedName>
</protein>
<organism evidence="2 3">
    <name type="scientific">Atopomonas hussainii</name>
    <dbReference type="NCBI Taxonomy" id="1429083"/>
    <lineage>
        <taxon>Bacteria</taxon>
        <taxon>Pseudomonadati</taxon>
        <taxon>Pseudomonadota</taxon>
        <taxon>Gammaproteobacteria</taxon>
        <taxon>Pseudomonadales</taxon>
        <taxon>Pseudomonadaceae</taxon>
        <taxon>Atopomonas</taxon>
    </lineage>
</organism>
<sequence length="139" mass="15385">MNIKCCKKIQKPRLKFSANMSDFIGLSTLLLIMFCMVGFLVYGVGEAALEGLTGGSTAEEFQSCYENDTGRRRISGCIVTSSLFLSLMFISAIIYLLPKALNACGYLINYRLTIKTECSICKKQKVICDLPNISTEPKN</sequence>
<name>A0A1H7TKV8_9GAMM</name>
<evidence type="ECO:0000313" key="2">
    <source>
        <dbReference type="EMBL" id="SEL85343.1"/>
    </source>
</evidence>
<keyword evidence="1" id="KW-0472">Membrane</keyword>
<dbReference type="AlphaFoldDB" id="A0A1H7TKV8"/>
<dbReference type="STRING" id="1429083.GCA_001885685_02006"/>
<feature type="transmembrane region" description="Helical" evidence="1">
    <location>
        <begin position="21"/>
        <end position="42"/>
    </location>
</feature>
<keyword evidence="1" id="KW-1133">Transmembrane helix</keyword>
<evidence type="ECO:0000256" key="1">
    <source>
        <dbReference type="SAM" id="Phobius"/>
    </source>
</evidence>
<accession>A0A1H7TKV8</accession>
<keyword evidence="1" id="KW-0812">Transmembrane</keyword>